<evidence type="ECO:0000313" key="1">
    <source>
        <dbReference type="EMBL" id="CAF1630168.1"/>
    </source>
</evidence>
<name>A0A816CVF0_ADIRI</name>
<gene>
    <name evidence="1" type="ORF">XAT740_LOCUS51518</name>
</gene>
<proteinExistence type="predicted"/>
<protein>
    <submittedName>
        <fullName evidence="1">Uncharacterized protein</fullName>
    </submittedName>
</protein>
<accession>A0A816CVF0</accession>
<keyword evidence="2" id="KW-1185">Reference proteome</keyword>
<reference evidence="1" key="1">
    <citation type="submission" date="2021-02" db="EMBL/GenBank/DDBJ databases">
        <authorList>
            <person name="Nowell W R."/>
        </authorList>
    </citation>
    <scope>NUCLEOTIDE SEQUENCE</scope>
</reference>
<dbReference type="EMBL" id="CAJNOR010008212">
    <property type="protein sequence ID" value="CAF1630168.1"/>
    <property type="molecule type" value="Genomic_DNA"/>
</dbReference>
<evidence type="ECO:0000313" key="2">
    <source>
        <dbReference type="Proteomes" id="UP000663828"/>
    </source>
</evidence>
<comment type="caution">
    <text evidence="1">The sequence shown here is derived from an EMBL/GenBank/DDBJ whole genome shotgun (WGS) entry which is preliminary data.</text>
</comment>
<dbReference type="Proteomes" id="UP000663828">
    <property type="component" value="Unassembled WGS sequence"/>
</dbReference>
<sequence length="634" mass="71718">METDDICLPSNINILKGKIFYDFLETTFGTNIKEFARLQGFSSAHSLLHSPRNLLDFVQIDSNGPNLIAIKKIAAFYDKNGVWTVKAGLQYDADCLISALRQSNQQQTTTHLNDSILVSSAILSRFPWLKTLIVFCRNSMSLTDRHDLTFLSTFIENIANNVTKSSKHNRFSHLVQQFAFVLYVLDGRQAYEFACINLPDSLPCPSTISNLLKQINDHLMEGEFRFSTLGHYSASLDVKYAFASEDCTGIIKKICYDRQSNSFAGFCPSLQRDGLPRPFPFRTESFAELESKFKSETLSSLINVHVIQPITSRSARLPPSVLCAYGTNNRSDSYHLIYRWLKIFDESLRHGHASIDQLFCFSSELGFSRSIERLQSGSTCQVEMVLSRPCTTVRRLSGSHSPSNEGPQQSAFFHSNVAYGKSVGVNGYFTRDSSDIIETIPWTSIVRSESSRPSEFLNPLEKLNLFQQINNEHEQATPPVLRFPIHHKNKHAPSSVNRTSPTKLPTKKEIEQTVWQAFDRTTDYIEQVGVMAALTKDKPYNIARISNSARSLSENKEILDTFSQEGDDDDLIGIIRYQEDADSVEQNSTSNSSQMVSFVIYLVRIQSTFYGEHCLFQVLLHLTLFQENGNTQSH</sequence>
<organism evidence="1 2">
    <name type="scientific">Adineta ricciae</name>
    <name type="common">Rotifer</name>
    <dbReference type="NCBI Taxonomy" id="249248"/>
    <lineage>
        <taxon>Eukaryota</taxon>
        <taxon>Metazoa</taxon>
        <taxon>Spiralia</taxon>
        <taxon>Gnathifera</taxon>
        <taxon>Rotifera</taxon>
        <taxon>Eurotatoria</taxon>
        <taxon>Bdelloidea</taxon>
        <taxon>Adinetida</taxon>
        <taxon>Adinetidae</taxon>
        <taxon>Adineta</taxon>
    </lineage>
</organism>
<dbReference type="AlphaFoldDB" id="A0A816CVF0"/>